<proteinExistence type="predicted"/>
<gene>
    <name evidence="3" type="ORF">GA0070213_105269</name>
</gene>
<keyword evidence="2" id="KW-1133">Transmembrane helix</keyword>
<dbReference type="AlphaFoldDB" id="A0A1C5ID22"/>
<feature type="region of interest" description="Disordered" evidence="1">
    <location>
        <begin position="342"/>
        <end position="578"/>
    </location>
</feature>
<feature type="transmembrane region" description="Helical" evidence="2">
    <location>
        <begin position="82"/>
        <end position="102"/>
    </location>
</feature>
<dbReference type="STRING" id="745366.GA0070213_105269"/>
<name>A0A1C5ID22_9ACTN</name>
<feature type="transmembrane region" description="Helical" evidence="2">
    <location>
        <begin position="261"/>
        <end position="285"/>
    </location>
</feature>
<dbReference type="EMBL" id="FMDM01000005">
    <property type="protein sequence ID" value="SCG55901.1"/>
    <property type="molecule type" value="Genomic_DNA"/>
</dbReference>
<reference evidence="4" key="1">
    <citation type="submission" date="2016-06" db="EMBL/GenBank/DDBJ databases">
        <authorList>
            <person name="Varghese N."/>
            <person name="Submissions Spin"/>
        </authorList>
    </citation>
    <scope>NUCLEOTIDE SEQUENCE [LARGE SCALE GENOMIC DNA]</scope>
    <source>
        <strain evidence="4">DSM 45647</strain>
    </source>
</reference>
<feature type="transmembrane region" description="Helical" evidence="2">
    <location>
        <begin position="229"/>
        <end position="249"/>
    </location>
</feature>
<feature type="compositionally biased region" description="Low complexity" evidence="1">
    <location>
        <begin position="507"/>
        <end position="527"/>
    </location>
</feature>
<sequence length="578" mass="57974">MARRGWGGSTAAALGVAAGAGAAQLGFGYGLGIINWTPTGTVRVESAWVASLAWATWIAATSVVVGAVCAQRLRGGDEPAGALPRLGLALAAGVGALVTVLLVAVPARAARVPDTTMPQSVAAVYATAGLVLGVLLAVWALHTRAAATNLLATTGWLWLLAVVSVVDGVLSGRGLTTAQLGIWQISADRAGFWIRDYFYWPGALLSLGSALLIGVLAARRAVRSPQARVGATASGAAGPLLVASAYLLAVPRLAGIAAEQLSAHLIAPYAVIAGVGGSVLVAALAQRSDRRAADRTSAAVPERLGGEADLVGGEPERLGGKPEGLGGEADLVGGELLREADGQSRAGTGGQSRPTADGQPVEATPKPAWRFFGRRTGRTAPDAGAEAAGSPTQAWAGGSARATDRDPAVTPDVDPDATSRSGHRPTPGSDRASTPGSDRGATADSGRDATSGSGRESTAGSGRDAVAGPGRESTSGSGRDAVAGPGRDALADPGRDAAATDEQVEPAGRTGRAAGRQSASGGAARTSAGRRSRAVPQQREPEDTSPVDPGDRRGVEEPESGDPATTSPAEPKARRRSR</sequence>
<keyword evidence="2" id="KW-0472">Membrane</keyword>
<accession>A0A1C5ID22</accession>
<keyword evidence="2" id="KW-0812">Transmembrane</keyword>
<evidence type="ECO:0000313" key="3">
    <source>
        <dbReference type="EMBL" id="SCG55901.1"/>
    </source>
</evidence>
<evidence type="ECO:0000313" key="4">
    <source>
        <dbReference type="Proteomes" id="UP000199360"/>
    </source>
</evidence>
<feature type="transmembrane region" description="Helical" evidence="2">
    <location>
        <begin position="122"/>
        <end position="141"/>
    </location>
</feature>
<organism evidence="3 4">
    <name type="scientific">Micromonospora humi</name>
    <dbReference type="NCBI Taxonomy" id="745366"/>
    <lineage>
        <taxon>Bacteria</taxon>
        <taxon>Bacillati</taxon>
        <taxon>Actinomycetota</taxon>
        <taxon>Actinomycetes</taxon>
        <taxon>Micromonosporales</taxon>
        <taxon>Micromonosporaceae</taxon>
        <taxon>Micromonospora</taxon>
    </lineage>
</organism>
<dbReference type="RefSeq" id="WP_425412816.1">
    <property type="nucleotide sequence ID" value="NZ_FMDM01000005.1"/>
</dbReference>
<protein>
    <submittedName>
        <fullName evidence="3">Uncharacterized protein</fullName>
    </submittedName>
</protein>
<dbReference type="Proteomes" id="UP000199360">
    <property type="component" value="Unassembled WGS sequence"/>
</dbReference>
<feature type="compositionally biased region" description="Low complexity" evidence="1">
    <location>
        <begin position="408"/>
        <end position="418"/>
    </location>
</feature>
<feature type="region of interest" description="Disordered" evidence="1">
    <location>
        <begin position="291"/>
        <end position="329"/>
    </location>
</feature>
<feature type="transmembrane region" description="Helical" evidence="2">
    <location>
        <begin position="197"/>
        <end position="217"/>
    </location>
</feature>
<keyword evidence="4" id="KW-1185">Reference proteome</keyword>
<evidence type="ECO:0000256" key="1">
    <source>
        <dbReference type="SAM" id="MobiDB-lite"/>
    </source>
</evidence>
<feature type="transmembrane region" description="Helical" evidence="2">
    <location>
        <begin position="46"/>
        <end position="70"/>
    </location>
</feature>
<feature type="compositionally biased region" description="Polar residues" evidence="1">
    <location>
        <begin position="448"/>
        <end position="460"/>
    </location>
</feature>
<feature type="transmembrane region" description="Helical" evidence="2">
    <location>
        <begin position="148"/>
        <end position="166"/>
    </location>
</feature>
<evidence type="ECO:0000256" key="2">
    <source>
        <dbReference type="SAM" id="Phobius"/>
    </source>
</evidence>